<evidence type="ECO:0000313" key="1">
    <source>
        <dbReference type="EMBL" id="GFY62867.1"/>
    </source>
</evidence>
<comment type="caution">
    <text evidence="1">The sequence shown here is derived from an EMBL/GenBank/DDBJ whole genome shotgun (WGS) entry which is preliminary data.</text>
</comment>
<sequence length="132" mass="15263">MKLLQSNHFECYNDFFEEWKNEDFTDSGEGPGHYLPYRGVFKKESPTKVRPVFDASCMPRGNLSLNDCLMKGLTQFTRVDTFSTNEVSGENICLQKANSNLRFNLNLPDYDEEEEEDFDRVKDSLASIRTPT</sequence>
<accession>A0A8X6Y1X0</accession>
<dbReference type="EMBL" id="BMAV01014441">
    <property type="protein sequence ID" value="GFY62867.1"/>
    <property type="molecule type" value="Genomic_DNA"/>
</dbReference>
<dbReference type="OrthoDB" id="6430304at2759"/>
<proteinExistence type="predicted"/>
<evidence type="ECO:0000313" key="2">
    <source>
        <dbReference type="Proteomes" id="UP000886998"/>
    </source>
</evidence>
<gene>
    <name evidence="1" type="ORF">TNIN_495441</name>
</gene>
<organism evidence="1 2">
    <name type="scientific">Trichonephila inaurata madagascariensis</name>
    <dbReference type="NCBI Taxonomy" id="2747483"/>
    <lineage>
        <taxon>Eukaryota</taxon>
        <taxon>Metazoa</taxon>
        <taxon>Ecdysozoa</taxon>
        <taxon>Arthropoda</taxon>
        <taxon>Chelicerata</taxon>
        <taxon>Arachnida</taxon>
        <taxon>Araneae</taxon>
        <taxon>Araneomorphae</taxon>
        <taxon>Entelegynae</taxon>
        <taxon>Araneoidea</taxon>
        <taxon>Nephilidae</taxon>
        <taxon>Trichonephila</taxon>
        <taxon>Trichonephila inaurata</taxon>
    </lineage>
</organism>
<keyword evidence="2" id="KW-1185">Reference proteome</keyword>
<name>A0A8X6Y1X0_9ARAC</name>
<reference evidence="1" key="1">
    <citation type="submission" date="2020-08" db="EMBL/GenBank/DDBJ databases">
        <title>Multicomponent nature underlies the extraordinary mechanical properties of spider dragline silk.</title>
        <authorList>
            <person name="Kono N."/>
            <person name="Nakamura H."/>
            <person name="Mori M."/>
            <person name="Yoshida Y."/>
            <person name="Ohtoshi R."/>
            <person name="Malay A.D."/>
            <person name="Moran D.A.P."/>
            <person name="Tomita M."/>
            <person name="Numata K."/>
            <person name="Arakawa K."/>
        </authorList>
    </citation>
    <scope>NUCLEOTIDE SEQUENCE</scope>
</reference>
<dbReference type="Proteomes" id="UP000886998">
    <property type="component" value="Unassembled WGS sequence"/>
</dbReference>
<protein>
    <submittedName>
        <fullName evidence="1">Uncharacterized protein</fullName>
    </submittedName>
</protein>
<dbReference type="AlphaFoldDB" id="A0A8X6Y1X0"/>